<organism evidence="1 2">
    <name type="scientific">Ruegeria atlantica</name>
    <dbReference type="NCBI Taxonomy" id="81569"/>
    <lineage>
        <taxon>Bacteria</taxon>
        <taxon>Pseudomonadati</taxon>
        <taxon>Pseudomonadota</taxon>
        <taxon>Alphaproteobacteria</taxon>
        <taxon>Rhodobacterales</taxon>
        <taxon>Roseobacteraceae</taxon>
        <taxon>Ruegeria</taxon>
    </lineage>
</organism>
<keyword evidence="2" id="KW-1185">Reference proteome</keyword>
<gene>
    <name evidence="1" type="ORF">RUM4293_00944</name>
</gene>
<proteinExistence type="predicted"/>
<protein>
    <submittedName>
        <fullName evidence="1">Uncharacterized protein</fullName>
    </submittedName>
</protein>
<dbReference type="AlphaFoldDB" id="A0A0P1E4H8"/>
<accession>A0A0P1E4H8</accession>
<dbReference type="RefSeq" id="WP_058272176.1">
    <property type="nucleotide sequence ID" value="NZ_CYPS01000011.1"/>
</dbReference>
<evidence type="ECO:0000313" key="2">
    <source>
        <dbReference type="Proteomes" id="UP000050786"/>
    </source>
</evidence>
<evidence type="ECO:0000313" key="1">
    <source>
        <dbReference type="EMBL" id="CUH42059.1"/>
    </source>
</evidence>
<reference evidence="2" key="1">
    <citation type="submission" date="2015-09" db="EMBL/GenBank/DDBJ databases">
        <authorList>
            <person name="Rodrigo-Torres L."/>
            <person name="Arahal D.R."/>
        </authorList>
    </citation>
    <scope>NUCLEOTIDE SEQUENCE [LARGE SCALE GENOMIC DNA]</scope>
    <source>
        <strain evidence="2">CECT 4293</strain>
    </source>
</reference>
<dbReference type="Proteomes" id="UP000050786">
    <property type="component" value="Unassembled WGS sequence"/>
</dbReference>
<name>A0A0P1E4H8_9RHOB</name>
<dbReference type="EMBL" id="CYPS01000011">
    <property type="protein sequence ID" value="CUH42059.1"/>
    <property type="molecule type" value="Genomic_DNA"/>
</dbReference>
<sequence>MISVAFPIQTVTSVTALKTKEKIGLKPSPGGAGLTAKKPFKNNTVTEVTVWFRRPTEIQLFSSHESDTTQQER</sequence>